<proteinExistence type="predicted"/>
<comment type="caution">
    <text evidence="1">The sequence shown here is derived from an EMBL/GenBank/DDBJ whole genome shotgun (WGS) entry which is preliminary data.</text>
</comment>
<accession>A0A5R9EBL7</accession>
<dbReference type="AlphaFoldDB" id="A0A5R9EBL7"/>
<evidence type="ECO:0000313" key="1">
    <source>
        <dbReference type="EMBL" id="TLQ47358.1"/>
    </source>
</evidence>
<sequence length="67" mass="6854">MIPGSFTVHGIDFGASAAWGAGVNMGIEFGIGAENPKGKQVWAAHGGIECLQKWKSPSDAISPAAVE</sequence>
<keyword evidence="2" id="KW-1185">Reference proteome</keyword>
<gene>
    <name evidence="1" type="ORF">FEF34_34325</name>
</gene>
<name>A0A5R9EBL7_9ACTN</name>
<protein>
    <submittedName>
        <fullName evidence="1">Uncharacterized protein</fullName>
    </submittedName>
</protein>
<organism evidence="1 2">
    <name type="scientific">Streptomyces marianii</name>
    <dbReference type="NCBI Taxonomy" id="1817406"/>
    <lineage>
        <taxon>Bacteria</taxon>
        <taxon>Bacillati</taxon>
        <taxon>Actinomycetota</taxon>
        <taxon>Actinomycetes</taxon>
        <taxon>Kitasatosporales</taxon>
        <taxon>Streptomycetaceae</taxon>
        <taxon>Streptomyces</taxon>
    </lineage>
</organism>
<reference evidence="1 2" key="1">
    <citation type="submission" date="2019-05" db="EMBL/GenBank/DDBJ databases">
        <title>Streptomyces marianii sp. nov., a novel marine actinomycete from southern coast of India.</title>
        <authorList>
            <person name="Iniyan A.M."/>
            <person name="Wink J."/>
            <person name="Ramprasad E."/>
            <person name="Ramana C.V."/>
            <person name="Bunk B."/>
            <person name="Sproer C."/>
            <person name="Joseph F.-J.R.S."/>
            <person name="Vincent S.G.P."/>
        </authorList>
    </citation>
    <scope>NUCLEOTIDE SEQUENCE [LARGE SCALE GENOMIC DNA]</scope>
    <source>
        <strain evidence="1 2">ICN19</strain>
    </source>
</reference>
<dbReference type="EMBL" id="VAWE01000001">
    <property type="protein sequence ID" value="TLQ47358.1"/>
    <property type="molecule type" value="Genomic_DNA"/>
</dbReference>
<evidence type="ECO:0000313" key="2">
    <source>
        <dbReference type="Proteomes" id="UP000305921"/>
    </source>
</evidence>
<dbReference type="RefSeq" id="WP_138056642.1">
    <property type="nucleotide sequence ID" value="NZ_VAWE01000001.1"/>
</dbReference>
<dbReference type="Proteomes" id="UP000305921">
    <property type="component" value="Unassembled WGS sequence"/>
</dbReference>